<evidence type="ECO:0000313" key="2">
    <source>
        <dbReference type="EMBL" id="SVA91114.1"/>
    </source>
</evidence>
<reference evidence="2" key="1">
    <citation type="submission" date="2018-05" db="EMBL/GenBank/DDBJ databases">
        <authorList>
            <person name="Lanie J.A."/>
            <person name="Ng W.-L."/>
            <person name="Kazmierczak K.M."/>
            <person name="Andrzejewski T.M."/>
            <person name="Davidsen T.M."/>
            <person name="Wayne K.J."/>
            <person name="Tettelin H."/>
            <person name="Glass J.I."/>
            <person name="Rusch D."/>
            <person name="Podicherti R."/>
            <person name="Tsui H.-C.T."/>
            <person name="Winkler M.E."/>
        </authorList>
    </citation>
    <scope>NUCLEOTIDE SEQUENCE</scope>
</reference>
<feature type="domain" description="Transposase IS110-like N-terminal" evidence="1">
    <location>
        <begin position="10"/>
        <end position="85"/>
    </location>
</feature>
<dbReference type="GO" id="GO:0004803">
    <property type="term" value="F:transposase activity"/>
    <property type="evidence" value="ECO:0007669"/>
    <property type="project" value="InterPro"/>
</dbReference>
<feature type="non-terminal residue" evidence="2">
    <location>
        <position position="85"/>
    </location>
</feature>
<protein>
    <recommendedName>
        <fullName evidence="1">Transposase IS110-like N-terminal domain-containing protein</fullName>
    </recommendedName>
</protein>
<accession>A0A381ZPT1</accession>
<name>A0A381ZPT1_9ZZZZ</name>
<dbReference type="GO" id="GO:0003677">
    <property type="term" value="F:DNA binding"/>
    <property type="evidence" value="ECO:0007669"/>
    <property type="project" value="InterPro"/>
</dbReference>
<proteinExistence type="predicted"/>
<sequence length="85" mass="9587">MQETNVSLTVGIDLGDKNHEICVLNMAGDILKQEHICNEISTLNEFFDNFRYPKKVTVALEAGTHSPWISELLELRDFNVLVGNP</sequence>
<dbReference type="InterPro" id="IPR002525">
    <property type="entry name" value="Transp_IS110-like_N"/>
</dbReference>
<dbReference type="AlphaFoldDB" id="A0A381ZPT1"/>
<dbReference type="GO" id="GO:0006313">
    <property type="term" value="P:DNA transposition"/>
    <property type="evidence" value="ECO:0007669"/>
    <property type="project" value="InterPro"/>
</dbReference>
<dbReference type="Pfam" id="PF01548">
    <property type="entry name" value="DEDD_Tnp_IS110"/>
    <property type="match status" value="1"/>
</dbReference>
<dbReference type="EMBL" id="UINC01022131">
    <property type="protein sequence ID" value="SVA91114.1"/>
    <property type="molecule type" value="Genomic_DNA"/>
</dbReference>
<evidence type="ECO:0000259" key="1">
    <source>
        <dbReference type="Pfam" id="PF01548"/>
    </source>
</evidence>
<gene>
    <name evidence="2" type="ORF">METZ01_LOCUS143968</name>
</gene>
<organism evidence="2">
    <name type="scientific">marine metagenome</name>
    <dbReference type="NCBI Taxonomy" id="408172"/>
    <lineage>
        <taxon>unclassified sequences</taxon>
        <taxon>metagenomes</taxon>
        <taxon>ecological metagenomes</taxon>
    </lineage>
</organism>